<feature type="domain" description="UspA" evidence="1">
    <location>
        <begin position="1"/>
        <end position="140"/>
    </location>
</feature>
<gene>
    <name evidence="2" type="ORF">ABH943_003679</name>
</gene>
<dbReference type="Pfam" id="PF00582">
    <property type="entry name" value="Usp"/>
    <property type="match status" value="1"/>
</dbReference>
<dbReference type="RefSeq" id="WP_404608423.1">
    <property type="nucleotide sequence ID" value="NZ_JBIYDN010000010.1"/>
</dbReference>
<dbReference type="InterPro" id="IPR014729">
    <property type="entry name" value="Rossmann-like_a/b/a_fold"/>
</dbReference>
<evidence type="ECO:0000313" key="2">
    <source>
        <dbReference type="EMBL" id="MFK4443657.1"/>
    </source>
</evidence>
<keyword evidence="3" id="KW-1185">Reference proteome</keyword>
<proteinExistence type="predicted"/>
<dbReference type="SUPFAM" id="SSF52402">
    <property type="entry name" value="Adenine nucleotide alpha hydrolases-like"/>
    <property type="match status" value="1"/>
</dbReference>
<sequence>MFTRILVAVSASSADTVLESAIEISQKYDAHIFALHVVDPTPCWMGPLDYDFGLIVQALEAHGREIVTRMSDVLDDHSGPTETRMVTLPISGQSVGQAIASAADSSGADLILLGARKSGWWRWMSEDVASEVRRHTNTPIQTVSAKVIGGSTRRGATRWTGAPAADAR</sequence>
<accession>A0ABW8MJM1</accession>
<reference evidence="2 3" key="1">
    <citation type="submission" date="2024-11" db="EMBL/GenBank/DDBJ databases">
        <title>Using genomics to understand microbial adaptation to soil warming.</title>
        <authorList>
            <person name="Deangelis K.M. PhD."/>
        </authorList>
    </citation>
    <scope>NUCLEOTIDE SEQUENCE [LARGE SCALE GENOMIC DNA]</scope>
    <source>
        <strain evidence="2 3">GAS97</strain>
    </source>
</reference>
<dbReference type="EMBL" id="JBIYDN010000010">
    <property type="protein sequence ID" value="MFK4443657.1"/>
    <property type="molecule type" value="Genomic_DNA"/>
</dbReference>
<evidence type="ECO:0000259" key="1">
    <source>
        <dbReference type="Pfam" id="PF00582"/>
    </source>
</evidence>
<dbReference type="Proteomes" id="UP001620514">
    <property type="component" value="Unassembled WGS sequence"/>
</dbReference>
<protein>
    <submittedName>
        <fullName evidence="2">Nucleotide-binding universal stress UspA family protein</fullName>
    </submittedName>
</protein>
<organism evidence="2 3">
    <name type="scientific">Caballeronia udeis</name>
    <dbReference type="NCBI Taxonomy" id="1232866"/>
    <lineage>
        <taxon>Bacteria</taxon>
        <taxon>Pseudomonadati</taxon>
        <taxon>Pseudomonadota</taxon>
        <taxon>Betaproteobacteria</taxon>
        <taxon>Burkholderiales</taxon>
        <taxon>Burkholderiaceae</taxon>
        <taxon>Caballeronia</taxon>
    </lineage>
</organism>
<dbReference type="InterPro" id="IPR006016">
    <property type="entry name" value="UspA"/>
</dbReference>
<dbReference type="Gene3D" id="3.40.50.620">
    <property type="entry name" value="HUPs"/>
    <property type="match status" value="1"/>
</dbReference>
<evidence type="ECO:0000313" key="3">
    <source>
        <dbReference type="Proteomes" id="UP001620514"/>
    </source>
</evidence>
<name>A0ABW8MJM1_9BURK</name>
<dbReference type="CDD" id="cd00293">
    <property type="entry name" value="USP-like"/>
    <property type="match status" value="1"/>
</dbReference>
<comment type="caution">
    <text evidence="2">The sequence shown here is derived from an EMBL/GenBank/DDBJ whole genome shotgun (WGS) entry which is preliminary data.</text>
</comment>